<dbReference type="InterPro" id="IPR036982">
    <property type="entry name" value="Deoxyhypusine_synthase_sf"/>
</dbReference>
<dbReference type="InterPro" id="IPR029035">
    <property type="entry name" value="DHS-like_NAD/FAD-binding_dom"/>
</dbReference>
<gene>
    <name evidence="3" type="ORF">UX33_C0009G0020</name>
</gene>
<evidence type="ECO:0000313" key="4">
    <source>
        <dbReference type="Proteomes" id="UP000034569"/>
    </source>
</evidence>
<dbReference type="InterPro" id="IPR002773">
    <property type="entry name" value="Deoxyhypusine_synthase"/>
</dbReference>
<keyword evidence="2" id="KW-0808">Transferase</keyword>
<name>A0A0G1NQC9_9BACT</name>
<protein>
    <submittedName>
        <fullName evidence="3">Deoxyhypusine synthase</fullName>
    </submittedName>
</protein>
<reference evidence="3 4" key="1">
    <citation type="journal article" date="2015" name="Nature">
        <title>rRNA introns, odd ribosomes, and small enigmatic genomes across a large radiation of phyla.</title>
        <authorList>
            <person name="Brown C.T."/>
            <person name="Hug L.A."/>
            <person name="Thomas B.C."/>
            <person name="Sharon I."/>
            <person name="Castelle C.J."/>
            <person name="Singh A."/>
            <person name="Wilkins M.J."/>
            <person name="Williams K.H."/>
            <person name="Banfield J.F."/>
        </authorList>
    </citation>
    <scope>NUCLEOTIDE SEQUENCE [LARGE SCALE GENOMIC DNA]</scope>
</reference>
<comment type="caution">
    <text evidence="3">The sequence shown here is derived from an EMBL/GenBank/DDBJ whole genome shotgun (WGS) entry which is preliminary data.</text>
</comment>
<comment type="similarity">
    <text evidence="1">Belongs to the deoxyhypusine synthase family.</text>
</comment>
<dbReference type="Pfam" id="PF01916">
    <property type="entry name" value="DS"/>
    <property type="match status" value="1"/>
</dbReference>
<evidence type="ECO:0000256" key="2">
    <source>
        <dbReference type="ARBA" id="ARBA00022679"/>
    </source>
</evidence>
<dbReference type="SUPFAM" id="SSF52467">
    <property type="entry name" value="DHS-like NAD/FAD-binding domain"/>
    <property type="match status" value="1"/>
</dbReference>
<proteinExistence type="inferred from homology"/>
<evidence type="ECO:0000256" key="1">
    <source>
        <dbReference type="ARBA" id="ARBA00009892"/>
    </source>
</evidence>
<dbReference type="AlphaFoldDB" id="A0A0G1NQC9"/>
<sequence>MDRPRVLAKPITGKETTSELFEKAFGAFVGRELRIAYNIIRRMIEEDHTIILSVSGALTPADFGVSCLIPFMKAGFADVLTTTGANLYHDMQRLESAKWFETDPNASDVKLRKEGLTRIYDIVFPENDLGVTDRLVHKLCLGEDFSRPMTTPEFHNYLGKYLIQYRKRFKNGDLNRSVLVQARQLGIPIFCGAPQDGSIFLNLAYLKRKYFHKYKFSIDMETDIHEFAAYHYLAKRRWSKKLSIIILGGGVPKNYSLQGEPYLGQICKIDVGGYDSDAQICDAHVQNGGLSSCTASEAHTWGKTSEECLKKSQYVFADVTSTFPFIVHALLQDGLKRKPRRLFDCREEAVGLLDKALERRWKGKFGP</sequence>
<evidence type="ECO:0000313" key="3">
    <source>
        <dbReference type="EMBL" id="KKU22596.1"/>
    </source>
</evidence>
<dbReference type="EMBL" id="LCLU01000009">
    <property type="protein sequence ID" value="KKU22596.1"/>
    <property type="molecule type" value="Genomic_DNA"/>
</dbReference>
<dbReference type="Gene3D" id="3.40.910.10">
    <property type="entry name" value="Deoxyhypusine synthase"/>
    <property type="match status" value="1"/>
</dbReference>
<accession>A0A0G1NQC9</accession>
<dbReference type="PANTHER" id="PTHR11703:SF2">
    <property type="entry name" value="DEOXYHYPUSINE SYNTHASE-LIKE PROTEIN"/>
    <property type="match status" value="1"/>
</dbReference>
<dbReference type="GO" id="GO:0034038">
    <property type="term" value="F:deoxyhypusine synthase activity"/>
    <property type="evidence" value="ECO:0007669"/>
    <property type="project" value="TreeGrafter"/>
</dbReference>
<dbReference type="PANTHER" id="PTHR11703">
    <property type="entry name" value="DEOXYHYPUSINE SYNTHASE"/>
    <property type="match status" value="1"/>
</dbReference>
<organism evidence="3 4">
    <name type="scientific">Candidatus Azambacteria bacterium GW2011_GWC1_46_13</name>
    <dbReference type="NCBI Taxonomy" id="1618619"/>
    <lineage>
        <taxon>Bacteria</taxon>
        <taxon>Candidatus Azamiibacteriota</taxon>
    </lineage>
</organism>
<dbReference type="GO" id="GO:0005737">
    <property type="term" value="C:cytoplasm"/>
    <property type="evidence" value="ECO:0007669"/>
    <property type="project" value="TreeGrafter"/>
</dbReference>
<dbReference type="Proteomes" id="UP000034569">
    <property type="component" value="Unassembled WGS sequence"/>
</dbReference>